<keyword evidence="2" id="KW-1185">Reference proteome</keyword>
<organism evidence="1 2">
    <name type="scientific">Plakobranchus ocellatus</name>
    <dbReference type="NCBI Taxonomy" id="259542"/>
    <lineage>
        <taxon>Eukaryota</taxon>
        <taxon>Metazoa</taxon>
        <taxon>Spiralia</taxon>
        <taxon>Lophotrochozoa</taxon>
        <taxon>Mollusca</taxon>
        <taxon>Gastropoda</taxon>
        <taxon>Heterobranchia</taxon>
        <taxon>Euthyneura</taxon>
        <taxon>Panpulmonata</taxon>
        <taxon>Sacoglossa</taxon>
        <taxon>Placobranchoidea</taxon>
        <taxon>Plakobranchidae</taxon>
        <taxon>Plakobranchus</taxon>
    </lineage>
</organism>
<evidence type="ECO:0000313" key="2">
    <source>
        <dbReference type="Proteomes" id="UP000735302"/>
    </source>
</evidence>
<protein>
    <submittedName>
        <fullName evidence="1">Uncharacterized protein</fullName>
    </submittedName>
</protein>
<proteinExistence type="predicted"/>
<name>A0AAV4C1V4_9GAST</name>
<comment type="caution">
    <text evidence="1">The sequence shown here is derived from an EMBL/GenBank/DDBJ whole genome shotgun (WGS) entry which is preliminary data.</text>
</comment>
<reference evidence="1 2" key="1">
    <citation type="journal article" date="2021" name="Elife">
        <title>Chloroplast acquisition without the gene transfer in kleptoplastic sea slugs, Plakobranchus ocellatus.</title>
        <authorList>
            <person name="Maeda T."/>
            <person name="Takahashi S."/>
            <person name="Yoshida T."/>
            <person name="Shimamura S."/>
            <person name="Takaki Y."/>
            <person name="Nagai Y."/>
            <person name="Toyoda A."/>
            <person name="Suzuki Y."/>
            <person name="Arimoto A."/>
            <person name="Ishii H."/>
            <person name="Satoh N."/>
            <person name="Nishiyama T."/>
            <person name="Hasebe M."/>
            <person name="Maruyama T."/>
            <person name="Minagawa J."/>
            <person name="Obokata J."/>
            <person name="Shigenobu S."/>
        </authorList>
    </citation>
    <scope>NUCLEOTIDE SEQUENCE [LARGE SCALE GENOMIC DNA]</scope>
</reference>
<dbReference type="Proteomes" id="UP000735302">
    <property type="component" value="Unassembled WGS sequence"/>
</dbReference>
<accession>A0AAV4C1V4</accession>
<gene>
    <name evidence="1" type="ORF">PoB_005188500</name>
</gene>
<evidence type="ECO:0000313" key="1">
    <source>
        <dbReference type="EMBL" id="GFO25380.1"/>
    </source>
</evidence>
<sequence>MRNDGSVHLRQFPAMVMPILWRLIDKSEHDPDIPTYQPVGQSEITITTSIVVQHVNIGQALIGRALRSDQPQTSGNRTPGFQELLCQQQSHPTHGALVAKTTWEMYISLLGQHVKIPLLHVQIRQSPVSKEIAIMEQQKMPDCNNGPFDIDGKMESTGRGVIRLNS</sequence>
<dbReference type="EMBL" id="BLXT01005746">
    <property type="protein sequence ID" value="GFO25380.1"/>
    <property type="molecule type" value="Genomic_DNA"/>
</dbReference>
<dbReference type="AlphaFoldDB" id="A0AAV4C1V4"/>